<dbReference type="EMBL" id="CH474100">
    <property type="protein sequence ID" value="EDL83935.1"/>
    <property type="molecule type" value="Genomic_DNA"/>
</dbReference>
<reference evidence="2" key="1">
    <citation type="submission" date="2005-09" db="EMBL/GenBank/DDBJ databases">
        <authorList>
            <person name="Mural R.J."/>
            <person name="Li P.W."/>
            <person name="Adams M.D."/>
            <person name="Amanatides P.G."/>
            <person name="Baden-Tillson H."/>
            <person name="Barnstead M."/>
            <person name="Chin S.H."/>
            <person name="Dew I."/>
            <person name="Evans C.A."/>
            <person name="Ferriera S."/>
            <person name="Flanigan M."/>
            <person name="Fosler C."/>
            <person name="Glodek A."/>
            <person name="Gu Z."/>
            <person name="Holt R.A."/>
            <person name="Jennings D."/>
            <person name="Kraft C.L."/>
            <person name="Lu F."/>
            <person name="Nguyen T."/>
            <person name="Nusskern D.R."/>
            <person name="Pfannkoch C.M."/>
            <person name="Sitter C."/>
            <person name="Sutton G.G."/>
            <person name="Venter J.C."/>
            <person name="Wang Z."/>
            <person name="Woodage T."/>
            <person name="Zheng X.H."/>
            <person name="Zhong F."/>
        </authorList>
    </citation>
    <scope>NUCLEOTIDE SEQUENCE [LARGE SCALE GENOMIC DNA]</scope>
    <source>
        <strain>BN</strain>
        <strain evidence="2">Sprague-Dawley</strain>
    </source>
</reference>
<accession>A6KRZ7</accession>
<dbReference type="Proteomes" id="UP000234681">
    <property type="component" value="Chromosome 17"/>
</dbReference>
<dbReference type="AlphaFoldDB" id="A6KRZ7"/>
<gene>
    <name evidence="1" type="ORF">rCG_40823</name>
</gene>
<sequence>MWTEHGNMYYRVTACSKPPTSPSSIATRQCERSGSFDLLQKGTPSFSFQKVCSQEINDNSFCSFWQLFYQTVPNEFCETLFASCADNQKSF</sequence>
<protein>
    <submittedName>
        <fullName evidence="1">RCG40823, isoform CRA_a</fullName>
    </submittedName>
</protein>
<name>A6KRZ7_RAT</name>
<evidence type="ECO:0000313" key="2">
    <source>
        <dbReference type="Proteomes" id="UP000234681"/>
    </source>
</evidence>
<evidence type="ECO:0000313" key="1">
    <source>
        <dbReference type="EMBL" id="EDL83935.1"/>
    </source>
</evidence>
<proteinExistence type="predicted"/>
<organism evidence="1 2">
    <name type="scientific">Rattus norvegicus</name>
    <name type="common">Rat</name>
    <dbReference type="NCBI Taxonomy" id="10116"/>
    <lineage>
        <taxon>Eukaryota</taxon>
        <taxon>Metazoa</taxon>
        <taxon>Chordata</taxon>
        <taxon>Craniata</taxon>
        <taxon>Vertebrata</taxon>
        <taxon>Euteleostomi</taxon>
        <taxon>Mammalia</taxon>
        <taxon>Eutheria</taxon>
        <taxon>Euarchontoglires</taxon>
        <taxon>Glires</taxon>
        <taxon>Rodentia</taxon>
        <taxon>Myomorpha</taxon>
        <taxon>Muroidea</taxon>
        <taxon>Muridae</taxon>
        <taxon>Murinae</taxon>
        <taxon>Rattus</taxon>
    </lineage>
</organism>